<evidence type="ECO:0000259" key="1">
    <source>
        <dbReference type="Pfam" id="PF03749"/>
    </source>
</evidence>
<dbReference type="RefSeq" id="WP_011822662.1">
    <property type="nucleotide sequence ID" value="NC_008818.1"/>
</dbReference>
<dbReference type="KEGG" id="hbu:Hbut_1522"/>
<accession>A2BMY3</accession>
<dbReference type="InterPro" id="IPR040452">
    <property type="entry name" value="SfsA_C"/>
</dbReference>
<dbReference type="CDD" id="cd22359">
    <property type="entry name" value="SfsA-like_bacterial"/>
    <property type="match status" value="1"/>
</dbReference>
<dbReference type="Pfam" id="PF17746">
    <property type="entry name" value="SfsA_N"/>
    <property type="match status" value="1"/>
</dbReference>
<reference evidence="3 4" key="1">
    <citation type="journal article" date="2007" name="Archaea">
        <title>The genome of Hyperthermus butylicus: a sulfur-reducing, peptide fermenting, neutrophilic Crenarchaeote growing up to 108 degrees C.</title>
        <authorList>
            <person name="Brugger K."/>
            <person name="Chen L."/>
            <person name="Stark M."/>
            <person name="Zibat A."/>
            <person name="Redder P."/>
            <person name="Ruepp A."/>
            <person name="Awayez M."/>
            <person name="She Q."/>
            <person name="Garrett R.A."/>
            <person name="Klenk H.P."/>
        </authorList>
    </citation>
    <scope>NUCLEOTIDE SEQUENCE [LARGE SCALE GENOMIC DNA]</scope>
    <source>
        <strain evidence="4">DSM 5456 / JCM 9403 / PLM1-5</strain>
    </source>
</reference>
<dbReference type="GeneID" id="4782716"/>
<sequence>MRSSNASSTSRLVLEISGVEEATLLARPNRFTAVLEAAGREFTCHIHDPGRIPALRPGTRVLYKRAWRPGRRTSCDLVAFYDNDMLVLEDTRLPNKLFEKVIPLIYGGASYERERQILGSRFDFIVSVGNSVRIVEVKATNYAVGPIALWPDAPSKRGLKHVETLRMLRLQGFEAELAILALRGDVEAIAPNGRADPLLARSLCIALEAGVAVRGLRFSAERAGDKLRIMFSGTIPFRCA</sequence>
<evidence type="ECO:0000313" key="4">
    <source>
        <dbReference type="Proteomes" id="UP000002593"/>
    </source>
</evidence>
<proteinExistence type="predicted"/>
<evidence type="ECO:0000313" key="3">
    <source>
        <dbReference type="EMBL" id="ABM81344.1"/>
    </source>
</evidence>
<name>A2BMY3_HYPBU</name>
<dbReference type="Gene3D" id="2.40.50.580">
    <property type="match status" value="1"/>
</dbReference>
<feature type="domain" description="SfsA N-terminal OB" evidence="2">
    <location>
        <begin position="25"/>
        <end position="88"/>
    </location>
</feature>
<dbReference type="STRING" id="415426.Hbut_1522"/>
<dbReference type="EMBL" id="CP000493">
    <property type="protein sequence ID" value="ABM81344.1"/>
    <property type="molecule type" value="Genomic_DNA"/>
</dbReference>
<keyword evidence="4" id="KW-1185">Reference proteome</keyword>
<dbReference type="OrthoDB" id="34139at2157"/>
<dbReference type="EnsemblBacteria" id="ABM81344">
    <property type="protein sequence ID" value="ABM81344"/>
    <property type="gene ID" value="Hbut_1522"/>
</dbReference>
<dbReference type="Gene3D" id="3.40.1350.60">
    <property type="match status" value="1"/>
</dbReference>
<feature type="domain" description="Sugar fermentation stimulation protein C-terminal" evidence="1">
    <location>
        <begin position="93"/>
        <end position="221"/>
    </location>
</feature>
<organism evidence="3 4">
    <name type="scientific">Hyperthermus butylicus (strain DSM 5456 / JCM 9403 / PLM1-5)</name>
    <dbReference type="NCBI Taxonomy" id="415426"/>
    <lineage>
        <taxon>Archaea</taxon>
        <taxon>Thermoproteota</taxon>
        <taxon>Thermoprotei</taxon>
        <taxon>Desulfurococcales</taxon>
        <taxon>Pyrodictiaceae</taxon>
        <taxon>Hyperthermus</taxon>
    </lineage>
</organism>
<dbReference type="Proteomes" id="UP000002593">
    <property type="component" value="Chromosome"/>
</dbReference>
<dbReference type="InterPro" id="IPR005224">
    <property type="entry name" value="SfsA"/>
</dbReference>
<dbReference type="PANTHER" id="PTHR30545:SF2">
    <property type="entry name" value="SUGAR FERMENTATION STIMULATION PROTEIN A"/>
    <property type="match status" value="1"/>
</dbReference>
<gene>
    <name evidence="3" type="ordered locus">Hbut_1522</name>
</gene>
<dbReference type="HOGENOM" id="CLU_052299_1_0_2"/>
<dbReference type="GO" id="GO:0003677">
    <property type="term" value="F:DNA binding"/>
    <property type="evidence" value="ECO:0007669"/>
    <property type="project" value="InterPro"/>
</dbReference>
<evidence type="ECO:0000259" key="2">
    <source>
        <dbReference type="Pfam" id="PF17746"/>
    </source>
</evidence>
<dbReference type="InterPro" id="IPR041465">
    <property type="entry name" value="SfsA_N"/>
</dbReference>
<dbReference type="AlphaFoldDB" id="A2BMY3"/>
<protein>
    <submittedName>
        <fullName evidence="3">Sugar fermentation stimulation protein</fullName>
    </submittedName>
</protein>
<dbReference type="Pfam" id="PF03749">
    <property type="entry name" value="SfsA"/>
    <property type="match status" value="1"/>
</dbReference>
<dbReference type="PANTHER" id="PTHR30545">
    <property type="entry name" value="SUGAR FERMENTATION STIMULATION PROTEIN A"/>
    <property type="match status" value="1"/>
</dbReference>
<dbReference type="eggNOG" id="arCOG04115">
    <property type="taxonomic scope" value="Archaea"/>
</dbReference>